<evidence type="ECO:0000256" key="1">
    <source>
        <dbReference type="ARBA" id="ARBA00023002"/>
    </source>
</evidence>
<name>A0A1U7MX35_9CYAN</name>
<dbReference type="Gene3D" id="1.20.910.10">
    <property type="entry name" value="Heme oxygenase-like"/>
    <property type="match status" value="1"/>
</dbReference>
<protein>
    <recommendedName>
        <fullName evidence="4">Iron-containing redox enzyme family protein</fullName>
    </recommendedName>
</protein>
<proteinExistence type="predicted"/>
<organism evidence="2 3">
    <name type="scientific">Moorena bouillonii PNG</name>
    <dbReference type="NCBI Taxonomy" id="568701"/>
    <lineage>
        <taxon>Bacteria</taxon>
        <taxon>Bacillati</taxon>
        <taxon>Cyanobacteriota</taxon>
        <taxon>Cyanophyceae</taxon>
        <taxon>Coleofasciculales</taxon>
        <taxon>Coleofasciculaceae</taxon>
        <taxon>Moorena</taxon>
    </lineage>
</organism>
<dbReference type="PANTHER" id="PTHR40279:SF3">
    <property type="entry name" value="4-AMINOBENZOATE SYNTHASE"/>
    <property type="match status" value="1"/>
</dbReference>
<dbReference type="AlphaFoldDB" id="A0A1U7MX35"/>
<gene>
    <name evidence="2" type="ORF">BJP37_03675</name>
</gene>
<dbReference type="EMBL" id="MKZS01000001">
    <property type="protein sequence ID" value="OLT58277.1"/>
    <property type="molecule type" value="Genomic_DNA"/>
</dbReference>
<comment type="caution">
    <text evidence="2">The sequence shown here is derived from an EMBL/GenBank/DDBJ whole genome shotgun (WGS) entry which is preliminary data.</text>
</comment>
<keyword evidence="1" id="KW-0560">Oxidoreductase</keyword>
<dbReference type="PANTHER" id="PTHR40279">
    <property type="entry name" value="PQQC-LIKE PROTEIN"/>
    <property type="match status" value="1"/>
</dbReference>
<evidence type="ECO:0000313" key="3">
    <source>
        <dbReference type="Proteomes" id="UP000186657"/>
    </source>
</evidence>
<keyword evidence="3" id="KW-1185">Reference proteome</keyword>
<dbReference type="InterPro" id="IPR016084">
    <property type="entry name" value="Haem_Oase-like_multi-hlx"/>
</dbReference>
<dbReference type="GO" id="GO:0016491">
    <property type="term" value="F:oxidoreductase activity"/>
    <property type="evidence" value="ECO:0007669"/>
    <property type="project" value="UniProtKB-KW"/>
</dbReference>
<dbReference type="RefSeq" id="WP_075896603.1">
    <property type="nucleotide sequence ID" value="NZ_MKZS01000001.1"/>
</dbReference>
<evidence type="ECO:0008006" key="4">
    <source>
        <dbReference type="Google" id="ProtNLM"/>
    </source>
</evidence>
<reference evidence="2 3" key="1">
    <citation type="submission" date="2016-10" db="EMBL/GenBank/DDBJ databases">
        <title>Comparative genomics uncovers the prolific and rare metabolic potential of the cyanobacterial genus Moorea.</title>
        <authorList>
            <person name="Leao T."/>
            <person name="Castelao G."/>
            <person name="Korobeynikov A."/>
            <person name="Monroe E.A."/>
            <person name="Podell S."/>
            <person name="Glukhov E."/>
            <person name="Allen E."/>
            <person name="Gerwick W.H."/>
            <person name="Gerwick L."/>
        </authorList>
    </citation>
    <scope>NUCLEOTIDE SEQUENCE [LARGE SCALE GENOMIC DNA]</scope>
    <source>
        <strain evidence="2 3">PNG5-198</strain>
    </source>
</reference>
<dbReference type="Pfam" id="PF14518">
    <property type="entry name" value="Haem_oxygenas_2"/>
    <property type="match status" value="1"/>
</dbReference>
<sequence>MTKTAVTWVKEAQQRRPAEEIVEFCQKHPMIKHPYFVRLQQEPPNLTAFWSYFANLNEVTAKVPNWLANIVMRVEDLRIKSLIAGVLYDELGSGDINKIHSTLMGKLIEGLDPWRPQPENFEPESPGKTLAQEMANFFAGETIDVAWAVGSLISGEVYAEQMISCLGKEVRRQNEVDLSVFEWLLVHEQVEGDHADASDAMSKIVPTSGPELESVMGGAKWKRDTLWAWLDGIYRAAYNELPETFGS</sequence>
<dbReference type="Proteomes" id="UP000186657">
    <property type="component" value="Unassembled WGS sequence"/>
</dbReference>
<accession>A0A1U7MX35</accession>
<dbReference type="SUPFAM" id="SSF48613">
    <property type="entry name" value="Heme oxygenase-like"/>
    <property type="match status" value="1"/>
</dbReference>
<evidence type="ECO:0000313" key="2">
    <source>
        <dbReference type="EMBL" id="OLT58277.1"/>
    </source>
</evidence>
<dbReference type="InterPro" id="IPR039068">
    <property type="entry name" value="PqqC-like"/>
</dbReference>